<dbReference type="AlphaFoldDB" id="B3EGE2"/>
<proteinExistence type="predicted"/>
<evidence type="ECO:0000313" key="2">
    <source>
        <dbReference type="Proteomes" id="UP000008841"/>
    </source>
</evidence>
<dbReference type="HOGENOM" id="CLU_2092436_0_0_10"/>
<protein>
    <submittedName>
        <fullName evidence="1">Uncharacterized protein</fullName>
    </submittedName>
</protein>
<reference evidence="1 2" key="1">
    <citation type="submission" date="2008-05" db="EMBL/GenBank/DDBJ databases">
        <title>Complete sequence of Chlorobium limicola DSM 245.</title>
        <authorList>
            <consortium name="US DOE Joint Genome Institute"/>
            <person name="Lucas S."/>
            <person name="Copeland A."/>
            <person name="Lapidus A."/>
            <person name="Glavina del Rio T."/>
            <person name="Dalin E."/>
            <person name="Tice H."/>
            <person name="Bruce D."/>
            <person name="Goodwin L."/>
            <person name="Pitluck S."/>
            <person name="Schmutz J."/>
            <person name="Larimer F."/>
            <person name="Land M."/>
            <person name="Hauser L."/>
            <person name="Kyrpides N."/>
            <person name="Ovchinnikova G."/>
            <person name="Zhao F."/>
            <person name="Li T."/>
            <person name="Liu Z."/>
            <person name="Overmann J."/>
            <person name="Bryant D.A."/>
            <person name="Richardson P."/>
        </authorList>
    </citation>
    <scope>NUCLEOTIDE SEQUENCE [LARGE SCALE GENOMIC DNA]</scope>
    <source>
        <strain evidence="2">DSM 245 / NBRC 103803 / 6330</strain>
    </source>
</reference>
<name>B3EGE2_CHLL2</name>
<accession>B3EGE2</accession>
<evidence type="ECO:0000313" key="1">
    <source>
        <dbReference type="EMBL" id="ACD89579.1"/>
    </source>
</evidence>
<sequence length="116" mass="12989">MTADQYKRFGILRRIGKKALRNLRRILYSAPWPSYSMTNETVTIRVVRYAGKSVLSGKNSSYAENAPVTSPLLSLPISITGVVLLSRPADRHSIAARCPSYPREYARQTMQKQSAS</sequence>
<dbReference type="Proteomes" id="UP000008841">
    <property type="component" value="Chromosome"/>
</dbReference>
<gene>
    <name evidence="1" type="ordered locus">Clim_0486</name>
</gene>
<dbReference type="KEGG" id="cli:Clim_0486"/>
<organism evidence="1 2">
    <name type="scientific">Chlorobium limicola (strain DSM 245 / NBRC 103803 / 6330)</name>
    <dbReference type="NCBI Taxonomy" id="290315"/>
    <lineage>
        <taxon>Bacteria</taxon>
        <taxon>Pseudomonadati</taxon>
        <taxon>Chlorobiota</taxon>
        <taxon>Chlorobiia</taxon>
        <taxon>Chlorobiales</taxon>
        <taxon>Chlorobiaceae</taxon>
        <taxon>Chlorobium/Pelodictyon group</taxon>
        <taxon>Chlorobium</taxon>
    </lineage>
</organism>
<dbReference type="EMBL" id="CP001097">
    <property type="protein sequence ID" value="ACD89579.1"/>
    <property type="molecule type" value="Genomic_DNA"/>
</dbReference>